<dbReference type="OrthoDB" id="9809406at2"/>
<gene>
    <name evidence="2" type="ORF">SBA1_480042</name>
</gene>
<dbReference type="AlphaFoldDB" id="A0A2U3KU51"/>
<dbReference type="Pfam" id="PF10646">
    <property type="entry name" value="Germane"/>
    <property type="match status" value="1"/>
</dbReference>
<protein>
    <recommendedName>
        <fullName evidence="1">GerMN domain-containing protein</fullName>
    </recommendedName>
</protein>
<organism evidence="2 3">
    <name type="scientific">Candidatus Sulfotelmatobacter kueseliae</name>
    <dbReference type="NCBI Taxonomy" id="2042962"/>
    <lineage>
        <taxon>Bacteria</taxon>
        <taxon>Pseudomonadati</taxon>
        <taxon>Acidobacteriota</taxon>
        <taxon>Terriglobia</taxon>
        <taxon>Terriglobales</taxon>
        <taxon>Candidatus Korobacteraceae</taxon>
        <taxon>Candidatus Sulfotelmatobacter</taxon>
    </lineage>
</organism>
<proteinExistence type="predicted"/>
<evidence type="ECO:0000259" key="1">
    <source>
        <dbReference type="SMART" id="SM00909"/>
    </source>
</evidence>
<reference evidence="3" key="1">
    <citation type="submission" date="2018-02" db="EMBL/GenBank/DDBJ databases">
        <authorList>
            <person name="Hausmann B."/>
        </authorList>
    </citation>
    <scope>NUCLEOTIDE SEQUENCE [LARGE SCALE GENOMIC DNA]</scope>
    <source>
        <strain evidence="3">Peat soil MAG SbA1</strain>
    </source>
</reference>
<accession>A0A2U3KU51</accession>
<sequence length="199" mass="21370">MIPRHLVIGLTVLLVVALGMSLYAWHVRKTVVTSNVASTDTRPLAPPVAGPTEQVFLFVAHDEDSSLRPESTHIPMPSGRQQRAEELLRALLSIYLDKSSPHVLGPGSDVRSVFLVDPGVAVIDLNAAFADTHRSGILVEELTVASLIHTVSANTPGVLKVRILVDGQERETLAGHADLTGYYDVSAVNQLATQLQSAQ</sequence>
<dbReference type="Proteomes" id="UP000238701">
    <property type="component" value="Unassembled WGS sequence"/>
</dbReference>
<dbReference type="EMBL" id="OMOD01000142">
    <property type="protein sequence ID" value="SPF43172.1"/>
    <property type="molecule type" value="Genomic_DNA"/>
</dbReference>
<dbReference type="InterPro" id="IPR019606">
    <property type="entry name" value="GerMN"/>
</dbReference>
<evidence type="ECO:0000313" key="3">
    <source>
        <dbReference type="Proteomes" id="UP000238701"/>
    </source>
</evidence>
<name>A0A2U3KU51_9BACT</name>
<feature type="domain" description="GerMN" evidence="1">
    <location>
        <begin position="84"/>
        <end position="174"/>
    </location>
</feature>
<evidence type="ECO:0000313" key="2">
    <source>
        <dbReference type="EMBL" id="SPF43172.1"/>
    </source>
</evidence>
<dbReference type="SMART" id="SM00909">
    <property type="entry name" value="Germane"/>
    <property type="match status" value="1"/>
</dbReference>